<proteinExistence type="predicted"/>
<sequence length="166" mass="19213">MRIFGNKGLNGLEREVKELGRLRLREIKARPVKSNGRELMKFINSWSSRCVDSLRPYCQRVLARLVNYFTPESINELLSEVLARGLSIEVALILLSQCDLIHCNELSVREYLETGRVDINELMTILNSQGIKVSPEELRAVINGEYRVNQARSRLSWLPRFIRHAF</sequence>
<gene>
    <name evidence="1" type="ordered locus">VMUT_1002</name>
</gene>
<evidence type="ECO:0000313" key="2">
    <source>
        <dbReference type="Proteomes" id="UP000007485"/>
    </source>
</evidence>
<reference evidence="1 2" key="1">
    <citation type="journal article" date="2011" name="J. Bacteriol.">
        <title>Complete genome sequence of 'Vulcanisaeta moutnovskia' strain 768-28, a novel member of the hyperthermophilic crenarchaeal genus vulcanisaeta.</title>
        <authorList>
            <person name="Gumerov V.M."/>
            <person name="Mardanov A.V."/>
            <person name="Beletsky A.V."/>
            <person name="Prokofeva M.I."/>
            <person name="Bonch-Osmolovskaya E.A."/>
            <person name="Ravin N.V."/>
            <person name="Skryabin K.G."/>
        </authorList>
    </citation>
    <scope>NUCLEOTIDE SEQUENCE [LARGE SCALE GENOMIC DNA]</scope>
    <source>
        <strain evidence="1 2">768-28</strain>
    </source>
</reference>
<organism evidence="1 2">
    <name type="scientific">Vulcanisaeta moutnovskia (strain 768-28)</name>
    <dbReference type="NCBI Taxonomy" id="985053"/>
    <lineage>
        <taxon>Archaea</taxon>
        <taxon>Thermoproteota</taxon>
        <taxon>Thermoprotei</taxon>
        <taxon>Thermoproteales</taxon>
        <taxon>Thermoproteaceae</taxon>
        <taxon>Vulcanisaeta</taxon>
    </lineage>
</organism>
<dbReference type="Proteomes" id="UP000007485">
    <property type="component" value="Chromosome"/>
</dbReference>
<dbReference type="GeneID" id="10288654"/>
<protein>
    <submittedName>
        <fullName evidence="1">Uncharacterized protein</fullName>
    </submittedName>
</protein>
<dbReference type="KEGG" id="vmo:VMUT_1002"/>
<name>F0QXP6_VULM7</name>
<keyword evidence="2" id="KW-1185">Reference proteome</keyword>
<evidence type="ECO:0000313" key="1">
    <source>
        <dbReference type="EMBL" id="ADY01209.1"/>
    </source>
</evidence>
<accession>F0QXP6</accession>
<dbReference type="AlphaFoldDB" id="F0QXP6"/>
<dbReference type="RefSeq" id="WP_013604371.1">
    <property type="nucleotide sequence ID" value="NC_015151.1"/>
</dbReference>
<dbReference type="EMBL" id="CP002529">
    <property type="protein sequence ID" value="ADY01209.1"/>
    <property type="molecule type" value="Genomic_DNA"/>
</dbReference>
<dbReference type="HOGENOM" id="CLU_1599111_0_0_2"/>
<dbReference type="eggNOG" id="arCOG10944">
    <property type="taxonomic scope" value="Archaea"/>
</dbReference>
<dbReference type="OrthoDB" id="29654at2157"/>
<dbReference type="STRING" id="985053.VMUT_1002"/>